<keyword evidence="6" id="KW-1185">Reference proteome</keyword>
<dbReference type="InterPro" id="IPR029061">
    <property type="entry name" value="THDP-binding"/>
</dbReference>
<evidence type="ECO:0000256" key="2">
    <source>
        <dbReference type="ARBA" id="ARBA00007131"/>
    </source>
</evidence>
<dbReference type="PANTHER" id="PTHR43825:SF5">
    <property type="entry name" value="HYPOTHETICAL TRANSKETOLASE FAMILY PROTEIN"/>
    <property type="match status" value="1"/>
</dbReference>
<dbReference type="Gene3D" id="3.40.50.970">
    <property type="match status" value="1"/>
</dbReference>
<dbReference type="GO" id="GO:0000287">
    <property type="term" value="F:magnesium ion binding"/>
    <property type="evidence" value="ECO:0007669"/>
    <property type="project" value="UniProtKB-ARBA"/>
</dbReference>
<dbReference type="Proteomes" id="UP000510844">
    <property type="component" value="Chromosome"/>
</dbReference>
<dbReference type="AlphaFoldDB" id="A0A7L6BEZ9"/>
<sequence>MSAPGTAARPAREVCAQLLAELMLADERLVCLDSDTGQFTRVDFGAAADRYVNLGIAEQNLLGAAAGLARAGRIPVVHTMATFAATRALEAVKIDVAFGNLAVHIVATHGGLSAGSLGPTHHALEDVAVLRTLPNLRVVVPADADDAAGLLRQCLDGPGPSYLRLGREGTPPLPPRPSPALLGRAQVLRPIGGDVTIVGCGPRPVRLALQAADALTASGVATTVLDMHTVKPLDVATLTAAAGNDTVLTVEDHWAAGGLGSAVAECLAERGTRVRRIGAPDRFFPYAGEHEDLLERAGVTAARVVAAAHAMLAETPRRR</sequence>
<dbReference type="Pfam" id="PF02780">
    <property type="entry name" value="Transketolase_C"/>
    <property type="match status" value="1"/>
</dbReference>
<comment type="cofactor">
    <cofactor evidence="1">
        <name>thiamine diphosphate</name>
        <dbReference type="ChEBI" id="CHEBI:58937"/>
    </cofactor>
</comment>
<organism evidence="5 6">
    <name type="scientific">Micromonospora robiginosa</name>
    <dbReference type="NCBI Taxonomy" id="2749844"/>
    <lineage>
        <taxon>Bacteria</taxon>
        <taxon>Bacillati</taxon>
        <taxon>Actinomycetota</taxon>
        <taxon>Actinomycetes</taxon>
        <taxon>Micromonosporales</taxon>
        <taxon>Micromonosporaceae</taxon>
        <taxon>Micromonospora</taxon>
    </lineage>
</organism>
<dbReference type="InterPro" id="IPR009014">
    <property type="entry name" value="Transketo_C/PFOR_II"/>
</dbReference>
<dbReference type="SMART" id="SM00861">
    <property type="entry name" value="Transket_pyr"/>
    <property type="match status" value="1"/>
</dbReference>
<name>A0A7L6BEZ9_9ACTN</name>
<dbReference type="EMBL" id="CP059322">
    <property type="protein sequence ID" value="QLQ40543.2"/>
    <property type="molecule type" value="Genomic_DNA"/>
</dbReference>
<keyword evidence="3" id="KW-0786">Thiamine pyrophosphate</keyword>
<gene>
    <name evidence="5" type="ORF">H1D33_25945</name>
</gene>
<protein>
    <submittedName>
        <fullName evidence="5">Transketolase C-terminal domain-containing protein</fullName>
    </submittedName>
</protein>
<comment type="similarity">
    <text evidence="2">Belongs to the transketolase family.</text>
</comment>
<evidence type="ECO:0000256" key="1">
    <source>
        <dbReference type="ARBA" id="ARBA00001964"/>
    </source>
</evidence>
<evidence type="ECO:0000313" key="5">
    <source>
        <dbReference type="EMBL" id="QLQ40543.2"/>
    </source>
</evidence>
<dbReference type="KEGG" id="mfeu:H1D33_25945"/>
<dbReference type="FunFam" id="3.40.50.970:FF:000129">
    <property type="entry name" value="Transketolase"/>
    <property type="match status" value="1"/>
</dbReference>
<evidence type="ECO:0000256" key="3">
    <source>
        <dbReference type="ARBA" id="ARBA00023052"/>
    </source>
</evidence>
<dbReference type="CDD" id="cd07033">
    <property type="entry name" value="TPP_PYR_DXS_TK_like"/>
    <property type="match status" value="1"/>
</dbReference>
<evidence type="ECO:0000259" key="4">
    <source>
        <dbReference type="SMART" id="SM00861"/>
    </source>
</evidence>
<dbReference type="InterPro" id="IPR051157">
    <property type="entry name" value="PDH/Transketolase"/>
</dbReference>
<proteinExistence type="inferred from homology"/>
<reference evidence="5 6" key="2">
    <citation type="journal article" date="2021" name="Mar. Drugs">
        <title>A New Micromonospora Strain with Antibiotic Activity Isolated from the Microbiome of a Mid-Atlantic Deep-Sea Sponge.</title>
        <authorList>
            <person name="Back C.R."/>
            <person name="Stennett H.L."/>
            <person name="Williams S.E."/>
            <person name="Wang L."/>
            <person name="Ojeda Gomez J."/>
            <person name="Abdulle O.M."/>
            <person name="Duffy T."/>
            <person name="Neal C."/>
            <person name="Mantell J."/>
            <person name="Jepson M.A."/>
            <person name="Hendry K.R."/>
            <person name="Powell D."/>
            <person name="Stach J.E.M."/>
            <person name="Essex-Lopresti A.E."/>
            <person name="Willis C.L."/>
            <person name="Curnow P."/>
            <person name="Race P.R."/>
        </authorList>
    </citation>
    <scope>NUCLEOTIDE SEQUENCE [LARGE SCALE GENOMIC DNA]</scope>
    <source>
        <strain evidence="5 6">28ISP2-46</strain>
    </source>
</reference>
<dbReference type="SUPFAM" id="SSF52518">
    <property type="entry name" value="Thiamin diphosphate-binding fold (THDP-binding)"/>
    <property type="match status" value="1"/>
</dbReference>
<reference evidence="6" key="1">
    <citation type="submission" date="2020-07" db="EMBL/GenBank/DDBJ databases">
        <title>A new Micromonospora strain with potent antibiotic activity isolated from the microbiome of a mid-Atlantic deep-sea sponge.</title>
        <authorList>
            <person name="Back C.R."/>
            <person name="Stennett H.L."/>
            <person name="Williams S.E."/>
            <person name="Wang L."/>
            <person name="Ojeda Gomez J."/>
            <person name="Abdulle O.M."/>
            <person name="Duffy T."/>
            <person name="Hendry K.R."/>
            <person name="Powell D."/>
            <person name="Stach J.E."/>
            <person name="Essex-Lopresti A.E."/>
            <person name="Willis C.L."/>
            <person name="Curnow P."/>
            <person name="Race P.R."/>
        </authorList>
    </citation>
    <scope>NUCLEOTIDE SEQUENCE [LARGE SCALE GENOMIC DNA]</scope>
    <source>
        <strain evidence="6">28ISP2-46</strain>
    </source>
</reference>
<accession>A0A7L6BEZ9</accession>
<dbReference type="SUPFAM" id="SSF52922">
    <property type="entry name" value="TK C-terminal domain-like"/>
    <property type="match status" value="1"/>
</dbReference>
<dbReference type="Gene3D" id="3.40.50.920">
    <property type="match status" value="1"/>
</dbReference>
<dbReference type="InterPro" id="IPR033248">
    <property type="entry name" value="Transketolase_C"/>
</dbReference>
<feature type="domain" description="Transketolase-like pyrimidine-binding" evidence="4">
    <location>
        <begin position="9"/>
        <end position="172"/>
    </location>
</feature>
<evidence type="ECO:0000313" key="6">
    <source>
        <dbReference type="Proteomes" id="UP000510844"/>
    </source>
</evidence>
<dbReference type="RefSeq" id="WP_246411667.1">
    <property type="nucleotide sequence ID" value="NZ_CP059322.2"/>
</dbReference>
<dbReference type="InterPro" id="IPR005475">
    <property type="entry name" value="Transketolase-like_Pyr-bd"/>
</dbReference>
<dbReference type="Pfam" id="PF02779">
    <property type="entry name" value="Transket_pyr"/>
    <property type="match status" value="1"/>
</dbReference>
<dbReference type="PANTHER" id="PTHR43825">
    <property type="entry name" value="PYRUVATE DEHYDROGENASE E1 COMPONENT"/>
    <property type="match status" value="1"/>
</dbReference>